<dbReference type="GO" id="GO:0140359">
    <property type="term" value="F:ABC-type transporter activity"/>
    <property type="evidence" value="ECO:0007669"/>
    <property type="project" value="InterPro"/>
</dbReference>
<dbReference type="KEGG" id="ido:I598_0058"/>
<name>A0A161IE85_9MICO</name>
<gene>
    <name evidence="2" type="ORF">I598_0058</name>
</gene>
<feature type="transmembrane region" description="Helical" evidence="1">
    <location>
        <begin position="194"/>
        <end position="220"/>
    </location>
</feature>
<accession>A0A161IE85</accession>
<keyword evidence="1" id="KW-0472">Membrane</keyword>
<feature type="transmembrane region" description="Helical" evidence="1">
    <location>
        <begin position="269"/>
        <end position="289"/>
    </location>
</feature>
<feature type="transmembrane region" description="Helical" evidence="1">
    <location>
        <begin position="153"/>
        <end position="182"/>
    </location>
</feature>
<dbReference type="STRING" id="1300344.I598_0058"/>
<evidence type="ECO:0000313" key="2">
    <source>
        <dbReference type="EMBL" id="ANC29654.1"/>
    </source>
</evidence>
<dbReference type="PATRIC" id="fig|1300344.3.peg.55"/>
<evidence type="ECO:0000313" key="3">
    <source>
        <dbReference type="Proteomes" id="UP000076794"/>
    </source>
</evidence>
<dbReference type="Pfam" id="PF12679">
    <property type="entry name" value="ABC2_membrane_2"/>
    <property type="match status" value="1"/>
</dbReference>
<proteinExistence type="predicted"/>
<keyword evidence="3" id="KW-1185">Reference proteome</keyword>
<dbReference type="EMBL" id="CP014209">
    <property type="protein sequence ID" value="ANC29654.1"/>
    <property type="molecule type" value="Genomic_DNA"/>
</dbReference>
<keyword evidence="1" id="KW-0812">Transmembrane</keyword>
<dbReference type="AlphaFoldDB" id="A0A161IE85"/>
<dbReference type="OrthoDB" id="3819831at2"/>
<dbReference type="Proteomes" id="UP000076794">
    <property type="component" value="Chromosome"/>
</dbReference>
<evidence type="ECO:0000256" key="1">
    <source>
        <dbReference type="SAM" id="Phobius"/>
    </source>
</evidence>
<feature type="transmembrane region" description="Helical" evidence="1">
    <location>
        <begin position="335"/>
        <end position="354"/>
    </location>
</feature>
<sequence length="360" mass="38244">MMRLFRVELRRLWWRRVTWGACLLAVVVAGITVFSGLGNASPPSAQEIADAERYYAEELEWWEQDGEEQVAQCREDEAADADPAADYGCDQMAPQLEFFLPPTVEYFPDAGAREWFTGVPVEGEPGTDPQVAEIQAGFWHGWGGLPGTVTATWFLLMLALVVGVSFVTAEIGAGSLGMWLTFEPRRRPVYLAKAAAAAVGALPVVLAGWLVVVGGLYAVHAAFGTVGDASAAAWTEVATFTGRLAVAGAAAAAIGVALGILLKHAAAAIGVAVGVLWATAFLGFGTGAAQRWMPVVNLDAWMRGGSTYGFSVVSSDDSGQYTDQWVERAVTQAQGGLYLLALVVVLSLAALLVFRRRDVS</sequence>
<dbReference type="RefSeq" id="WP_083972732.1">
    <property type="nucleotide sequence ID" value="NZ_CP014209.1"/>
</dbReference>
<protein>
    <submittedName>
        <fullName evidence="2">ABC-2 family transporter protein</fullName>
    </submittedName>
</protein>
<dbReference type="GO" id="GO:0005886">
    <property type="term" value="C:plasma membrane"/>
    <property type="evidence" value="ECO:0007669"/>
    <property type="project" value="UniProtKB-SubCell"/>
</dbReference>
<organism evidence="2 3">
    <name type="scientific">Isoptericola dokdonensis DS-3</name>
    <dbReference type="NCBI Taxonomy" id="1300344"/>
    <lineage>
        <taxon>Bacteria</taxon>
        <taxon>Bacillati</taxon>
        <taxon>Actinomycetota</taxon>
        <taxon>Actinomycetes</taxon>
        <taxon>Micrococcales</taxon>
        <taxon>Promicromonosporaceae</taxon>
        <taxon>Isoptericola</taxon>
    </lineage>
</organism>
<reference evidence="2 3" key="1">
    <citation type="submission" date="2016-01" db="EMBL/GenBank/DDBJ databases">
        <title>Complete genome sequence of a soil Actinobacterium, Isoptericola dokdonensis DS-3.</title>
        <authorList>
            <person name="Kwon S.-K."/>
            <person name="Kim J.F."/>
        </authorList>
    </citation>
    <scope>NUCLEOTIDE SEQUENCE [LARGE SCALE GENOMIC DNA]</scope>
    <source>
        <strain evidence="2 3">DS-3</strain>
    </source>
</reference>
<feature type="transmembrane region" description="Helical" evidence="1">
    <location>
        <begin position="240"/>
        <end position="262"/>
    </location>
</feature>
<keyword evidence="1" id="KW-1133">Transmembrane helix</keyword>